<keyword evidence="4" id="KW-0472">Membrane</keyword>
<feature type="compositionally biased region" description="Basic and acidic residues" evidence="3">
    <location>
        <begin position="1134"/>
        <end position="1145"/>
    </location>
</feature>
<dbReference type="PANTHER" id="PTHR47246">
    <property type="entry name" value="MUCIN-19"/>
    <property type="match status" value="1"/>
</dbReference>
<feature type="compositionally biased region" description="Low complexity" evidence="3">
    <location>
        <begin position="1624"/>
        <end position="1633"/>
    </location>
</feature>
<feature type="compositionally biased region" description="Polar residues" evidence="3">
    <location>
        <begin position="2497"/>
        <end position="2516"/>
    </location>
</feature>
<feature type="compositionally biased region" description="Acidic residues" evidence="3">
    <location>
        <begin position="3463"/>
        <end position="3475"/>
    </location>
</feature>
<feature type="region of interest" description="Disordered" evidence="3">
    <location>
        <begin position="58"/>
        <end position="105"/>
    </location>
</feature>
<feature type="compositionally biased region" description="Basic and acidic residues" evidence="3">
    <location>
        <begin position="906"/>
        <end position="918"/>
    </location>
</feature>
<feature type="compositionally biased region" description="Basic and acidic residues" evidence="3">
    <location>
        <begin position="2620"/>
        <end position="2629"/>
    </location>
</feature>
<gene>
    <name evidence="5" type="primary">Dsim\GD28600</name>
    <name evidence="5" type="ORF">Dsimw501_GD28600</name>
</gene>
<feature type="region of interest" description="Disordered" evidence="3">
    <location>
        <begin position="2912"/>
        <end position="2931"/>
    </location>
</feature>
<feature type="region of interest" description="Disordered" evidence="3">
    <location>
        <begin position="1337"/>
        <end position="1363"/>
    </location>
</feature>
<feature type="compositionally biased region" description="Basic and acidic residues" evidence="3">
    <location>
        <begin position="516"/>
        <end position="533"/>
    </location>
</feature>
<keyword evidence="2" id="KW-0964">Secreted</keyword>
<feature type="compositionally biased region" description="Basic and acidic residues" evidence="3">
    <location>
        <begin position="2462"/>
        <end position="2485"/>
    </location>
</feature>
<feature type="compositionally biased region" description="Basic and acidic residues" evidence="3">
    <location>
        <begin position="830"/>
        <end position="842"/>
    </location>
</feature>
<feature type="compositionally biased region" description="Basic residues" evidence="3">
    <location>
        <begin position="1926"/>
        <end position="1937"/>
    </location>
</feature>
<feature type="region of interest" description="Disordered" evidence="3">
    <location>
        <begin position="705"/>
        <end position="730"/>
    </location>
</feature>
<evidence type="ECO:0000256" key="3">
    <source>
        <dbReference type="SAM" id="MobiDB-lite"/>
    </source>
</evidence>
<feature type="compositionally biased region" description="Polar residues" evidence="3">
    <location>
        <begin position="843"/>
        <end position="857"/>
    </location>
</feature>
<feature type="region of interest" description="Disordered" evidence="3">
    <location>
        <begin position="1179"/>
        <end position="1289"/>
    </location>
</feature>
<feature type="compositionally biased region" description="Low complexity" evidence="3">
    <location>
        <begin position="2006"/>
        <end position="2016"/>
    </location>
</feature>
<feature type="region of interest" description="Disordered" evidence="3">
    <location>
        <begin position="3659"/>
        <end position="3681"/>
    </location>
</feature>
<feature type="region of interest" description="Disordered" evidence="3">
    <location>
        <begin position="2754"/>
        <end position="2842"/>
    </location>
</feature>
<dbReference type="EMBL" id="CM002910">
    <property type="protein sequence ID" value="KMY88262.1"/>
    <property type="molecule type" value="Genomic_DNA"/>
</dbReference>
<feature type="region of interest" description="Disordered" evidence="3">
    <location>
        <begin position="3694"/>
        <end position="3725"/>
    </location>
</feature>
<feature type="compositionally biased region" description="Basic and acidic residues" evidence="3">
    <location>
        <begin position="219"/>
        <end position="236"/>
    </location>
</feature>
<feature type="compositionally biased region" description="Basic residues" evidence="3">
    <location>
        <begin position="1030"/>
        <end position="1040"/>
    </location>
</feature>
<feature type="compositionally biased region" description="Basic and acidic residues" evidence="3">
    <location>
        <begin position="2315"/>
        <end position="2339"/>
    </location>
</feature>
<feature type="region of interest" description="Disordered" evidence="3">
    <location>
        <begin position="2460"/>
        <end position="2591"/>
    </location>
</feature>
<protein>
    <recommendedName>
        <fullName evidence="6">Ataxin-2 C-terminal domain-containing protein</fullName>
    </recommendedName>
</protein>
<feature type="compositionally biased region" description="Basic and acidic residues" evidence="3">
    <location>
        <begin position="1443"/>
        <end position="1454"/>
    </location>
</feature>
<keyword evidence="4" id="KW-1133">Transmembrane helix</keyword>
<feature type="compositionally biased region" description="Basic and acidic residues" evidence="3">
    <location>
        <begin position="320"/>
        <end position="331"/>
    </location>
</feature>
<feature type="region of interest" description="Disordered" evidence="3">
    <location>
        <begin position="1904"/>
        <end position="1941"/>
    </location>
</feature>
<keyword evidence="4" id="KW-0812">Transmembrane</keyword>
<feature type="compositionally biased region" description="Low complexity" evidence="3">
    <location>
        <begin position="1351"/>
        <end position="1360"/>
    </location>
</feature>
<reference evidence="5" key="1">
    <citation type="journal article" date="2013" name="Genome Res.">
        <title>A second-generation assembly of the Drosophila simulans genome provides new insights into patterns of lineage-specific divergence.</title>
        <authorList>
            <person name="Hu T.T."/>
            <person name="Eisen M.B."/>
            <person name="Thornton K.R."/>
            <person name="Andolfatto P."/>
        </authorList>
    </citation>
    <scope>NUCLEOTIDE SEQUENCE [LARGE SCALE GENOMIC DNA]</scope>
    <source>
        <strain evidence="5">W501</strain>
    </source>
</reference>
<feature type="compositionally biased region" description="Polar residues" evidence="3">
    <location>
        <begin position="3517"/>
        <end position="3527"/>
    </location>
</feature>
<feature type="compositionally biased region" description="Low complexity" evidence="3">
    <location>
        <begin position="3665"/>
        <end position="3677"/>
    </location>
</feature>
<comment type="subcellular location">
    <subcellularLocation>
        <location evidence="1">Secreted</location>
    </subcellularLocation>
</comment>
<evidence type="ECO:0000256" key="1">
    <source>
        <dbReference type="ARBA" id="ARBA00004613"/>
    </source>
</evidence>
<feature type="compositionally biased region" description="Basic residues" evidence="3">
    <location>
        <begin position="716"/>
        <end position="728"/>
    </location>
</feature>
<feature type="region of interest" description="Disordered" evidence="3">
    <location>
        <begin position="3579"/>
        <end position="3599"/>
    </location>
</feature>
<feature type="compositionally biased region" description="Basic and acidic residues" evidence="3">
    <location>
        <begin position="1910"/>
        <end position="1925"/>
    </location>
</feature>
<dbReference type="PANTHER" id="PTHR47246:SF1">
    <property type="entry name" value="MUCIN-19"/>
    <property type="match status" value="1"/>
</dbReference>
<feature type="compositionally biased region" description="Basic and acidic residues" evidence="3">
    <location>
        <begin position="1018"/>
        <end position="1029"/>
    </location>
</feature>
<feature type="region of interest" description="Disordered" evidence="3">
    <location>
        <begin position="1974"/>
        <end position="2044"/>
    </location>
</feature>
<feature type="region of interest" description="Disordered" evidence="3">
    <location>
        <begin position="3000"/>
        <end position="3026"/>
    </location>
</feature>
<feature type="region of interest" description="Disordered" evidence="3">
    <location>
        <begin position="1098"/>
        <end position="1165"/>
    </location>
</feature>
<name>A0A0J9QW20_DROSI</name>
<reference evidence="5" key="3">
    <citation type="submission" date="2015-04" db="EMBL/GenBank/DDBJ databases">
        <authorList>
            <consortium name="FlyBase"/>
        </authorList>
    </citation>
    <scope>NUCLEOTIDE SEQUENCE</scope>
    <source>
        <strain evidence="5">W501</strain>
    </source>
</reference>
<dbReference type="OrthoDB" id="6538186at2759"/>
<feature type="compositionally biased region" description="Basic and acidic residues" evidence="3">
    <location>
        <begin position="3483"/>
        <end position="3499"/>
    </location>
</feature>
<feature type="region of interest" description="Disordered" evidence="3">
    <location>
        <begin position="1536"/>
        <end position="1589"/>
    </location>
</feature>
<feature type="region of interest" description="Disordered" evidence="3">
    <location>
        <begin position="3429"/>
        <end position="3536"/>
    </location>
</feature>
<sequence>MESTVTDVGSTTTQVSNVDLQKDNIPAIYHFDIPKFDILSLSKAESRQRTLQAYELQEAPVQDKSESITSATKTENAKYSSETYILEDPQKPEPVPEPQNEESVTEEFVKPIIKAPLEEESFTTETTTTITTESASKTSIPETLNEVTVVEEVVEDKPIVEQELVPEPLKEETPVEEVVEDKPIVEVSVNDESKTITTVTTTTATTVTTENIIEVPISEEPKKVVEPEKKPEEPKKPAYAGLPVDDSSSSWMDVLDEPMNFSDDEEEPVPEALKEETPVEEVVEDKPIVEVSVNDESKTITTVTTTTVTTENIIEVPISEEPKKKTEEPKKPAYAGLPVDDSSSSWMDVLDEPMNFSDDEEEPVPEPLKEETPVEEVVEDKPIVEASVVDESKTITTVTTTTVTTENIIEVPISEEPKKVVEPEKKPEEPKKPAYAGLPVDDSSSSWMDVLDEPMNFSDDEEEPVPEPLKEETPVEEVVEDKPIVEASVVDESKTITTVTTTTTTTENIIEVPISEEPKKVVEPEKKTEEPKKPAYAGLPVDDSSNSWMDVLDEPMNFSDDEEEPVPEPLKEETLVKEVVEDKPNVEASVVDESKTITTVTTTSTTTETTNILEEKDSLPAPAEQQIIRNVADEVSQLEKPLEGPIDTWSSVLEDTISNTGNIGFTSTLSADAPEFTPSYLRHTFSDQTHTFLANERIYNEFIPRNRSEQTIVPHQKPKKTKPSKRQNKKVEVQEKIIDVQPAQEVCIVEPVQIVEEVENVWNKNRDGKSYADVLLNSGITDDVPSTKLQKEDPHKTAIVNTKAQERKKKSKPEKRQAEKVIELSSASTESEKSKPNSDSEQSKPTTESELSKPTTESSKEPSSDERDVSSTSELTWSALVRRPGEWSDATVIKKQTSHTAVTTKETPRQKEKEEPKKTPKAKKTKKSKKPVVEPVSTTSEDEQPDTVPEAVPKAVPETMPEPVEAMPAPVEAKPEPEVVQKQESSNAFSWASLVKRPGEWIDNTVTHIKTAVIPLPDVKEPTKKDNKKPQKPKKQKATKKPTPVAVPEDEVSSEPSEEIVVEFKVEEKETKSIKNTENSFSWASLVKKPGEWVDDIASRKKPVEIIQEEPKEVHPRKERKISKPKPKPQSENTTKRNDKKETREPIIVPSTSEDSDVVEAVEPTDENTITWAKIASQIDHMTDLKPKAKQETKPKQGERIKEQIRSDRIEKHPKDHAISTDLSQQKNEAGHSWSSVVSHQVTDFIEAESIKPVPKKSSQPKIAPKLEEPLQEPVQNDAESTPLMPWSEMIDDAADDVVVERKSWKELIEDEIEIPLPHENGDEANINKIIETIQEVQSTSEEKPNNESKTITTVTTTTVSEPLKEETLVPHSWMDVLDEPMNFSDDEEEPVSEPLKEETLVKEVVEDKPIVEASVVDESKTITTVTTTTTTTETIIELPISEEPKKKPEEPKKPAYAGLPVDDSSSSWMDVLDEPMNFSDDEEEPVSEPLKEETLVKEVVEDKPIVEASVVDESKTITTVTTTTTTTENIIEVPISEEPKKVVEPEKKPEEPKNPAYAGLPVDDSSSSWMDVLDEPMNFSDDEEEPVSEVLKEETLLKEVVADKHIVEASVVDESKTITTVTTTTTTTTKTISELPIPEEPKKVVEPVKSPEEYKEVKPKPLSSNIWEQHSSYADVLRHTVDFISLEKNNVEVPTESNLGKVQTVKQPAELPEPLIKSKAKKEKPLKKEKEAKILTPKEEIIPIESESAKDETKTSWSTMVDNDFDENVQTNTLSSDSTLWSSIVRQGVQEPITKITQSADHDVKVVEPAFQNSQEINKFISHERSSEVVEKTKKQKSKKEKKHNKMESVVEVGLEPYVDSTIMRDDPKTQQDAQIPSVVETLPIQPMSWSSIVSQNMDVTTNVSETRNTAKPEDKKSLEDKPTKQKTKKEKKSKAVRVSEPIVKSAVPEAVVEPTVEVTFVEEPVVEVTTVVEEVSPEPQPEPTLASEVSPSQPLSWSSIVSQTTEVTTNVTETRFTEEPEEQKSLEEKPKKQKAKKEKKSKVILDPEPIVESAVPVAVVEPTVKETFVEEPVVEVTTVVEEVSPEPQPEPTPVSEVAPSQPLSWSSIVSQTTEDVAEAPITDVAEDQKPLIEKPKKLKARKEKKSKVQSVEESIVVSDVPVSVVEPIIGFTTVQKDVAPITESHTFSWSSIVAQSVEVPPTLPQHVESKSVEIQNFIDHEQNHSTVVNDSVKKLKPKKEKKIVQPIQQPTGESVPVRKDHMPEGVTKAVPEPQTLSWSSIVSHNIDLTPTFTENRVIETVDEINPDDSSNQEGEHSTHVDEKKQKPKNDKKRDHNIESSVVNEEIPETERVAVSLAPEFNIQLPAPTKPSVWSSSDTYAEVVKKSGYNNNTNIKYQKIEAREPIKSEPKHTFVQVQTHEDLLEFPDPIIPAIEGDEALEKPSQLSWKDLVDEDDVEPLESWHKEETDAVEIKTQKPIQERHSRVSVKPKIQITEVVTETQPQSETDQEFLQITSKKRNRSRSRSQQSQASNFDEKPQSKKSKKPKNNVPKAPAQQPTEAPEDVQPPKEAVLFVEEPSPPPAPSPYTSGMSWAAIAAHNVPEPVQHIRPLQVESKQTVVEDARKSTNEHTVNIPITFETTEPKTKKPKPKSKRKLPSDVVDFINAEKSVHQVIASKPEIVAEPASKIGEDVNISLTSMEIKTPLAPFEFVVESEVEPVSEPHMEELLVEKVLKTEPIVESKAVDESKTITTVTTTTTTTETTRDVSIPEEPKKVVEPEKKPEEPKKPAYAGLPVDDSSNSWMDVLDEPMNFSDDEEEPVSEPLKEETPVEEVVEDKPIVEASVVDESKTITTVTTTTTTTETISELPIPEEPKVEQTVIKVDEPKKPAYAGLPVDASSNSWMDVLDEPMNFSDSEEEPVPESQTEVTPLAPFKDVAKNITQIVDAVDEVQKPVETVNISIDSEYTQAENTPLAPFKEIPDSPSDDAFICETSYWSATLKPGQKPAATVETTETKPEESQPIKVNIPDDEGIDEVAVKSPTDQPTTWSAIVQTETTVFPTPDDNEKTPDWSTHVVSKTTDFQEPKPLQNSENITTTTTTYVTTTVTTHKDTPIVENESPTSYVSTVVTSHKNELDLEPETFELTKPDNLIENLYRESFKVHPQYEFLQGQYQQLKLVNITKEPCLEEPKEDVPLVEDYVIIEPEAIPEINSEILALNLHLDQTYLLPKSRIDVDTISQLLTLEKSSDPIVEKEPVPVETKSVEILVEKSIVESPIEPIADEPLVIETPQSQAEPSELLWNLSQDDFLKLINHYRQTTSDAFALLPSTTTDTTKAQETQDDKQKTDGITETVVTTTTTTITDRVVEKTEPDASSLPIIPTAQPLTALSLGSLDQLRLNLYLDDWQPASVDAHLADDLFDGLKRADVVSSEAELDKDKNQEQQPDGDSKKPDGVTGIPDKDEHDSDDDDDDDDDEEGGKPTVPEIRKPNDDDDKPNDKDPGSGSSGNVTPTPEHDAQYGQNRSCSSEYRSTDLPGGVGHWRDDSTYLALEAEQPQVKLESVPLAPTISGVESVLTETNITSPAPAHDPVSAPETSPSTTTSSLNVANALIQLASATTHTLSAKANAAATATHAAALAATSALLPVATAVKPSVVTPAEIAPAATHTETTSTSSSGGEEVALPTENTGAVRRTTTTTTTVTTTTTIETPSTTSNTTTTTTTTSSNELPEQRQKVNITLSLRLFIILIFAAFLCGFGICSWLLYGNRSCCCCGQVPTNGCCCGNTLQQAAAAADPGNCPP</sequence>
<feature type="transmembrane region" description="Helical" evidence="4">
    <location>
        <begin position="3738"/>
        <end position="3761"/>
    </location>
</feature>
<feature type="compositionally biased region" description="Basic and acidic residues" evidence="3">
    <location>
        <begin position="1181"/>
        <end position="1219"/>
    </location>
</feature>
<feature type="region of interest" description="Disordered" evidence="3">
    <location>
        <begin position="2305"/>
        <end position="2342"/>
    </location>
</feature>
<feature type="region of interest" description="Disordered" evidence="3">
    <location>
        <begin position="1013"/>
        <end position="1058"/>
    </location>
</feature>
<feature type="region of interest" description="Disordered" evidence="3">
    <location>
        <begin position="313"/>
        <end position="385"/>
    </location>
</feature>
<feature type="compositionally biased region" description="Basic residues" evidence="3">
    <location>
        <begin position="2647"/>
        <end position="2656"/>
    </location>
</feature>
<evidence type="ECO:0008006" key="6">
    <source>
        <dbReference type="Google" id="ProtNLM"/>
    </source>
</evidence>
<feature type="compositionally biased region" description="Basic and acidic residues" evidence="3">
    <location>
        <begin position="1538"/>
        <end position="1554"/>
    </location>
</feature>
<dbReference type="GO" id="GO:0005576">
    <property type="term" value="C:extracellular region"/>
    <property type="evidence" value="ECO:0007669"/>
    <property type="project" value="UniProtKB-SubCell"/>
</dbReference>
<feature type="region of interest" description="Disordered" evidence="3">
    <location>
        <begin position="414"/>
        <end position="486"/>
    </location>
</feature>
<feature type="compositionally biased region" description="Basic residues" evidence="3">
    <location>
        <begin position="919"/>
        <end position="930"/>
    </location>
</feature>
<dbReference type="Bgee" id="FBgn0269890">
    <property type="expression patterns" value="Expressed in adult organism and 3 other cell types or tissues"/>
</dbReference>
<feature type="region of interest" description="Disordered" evidence="3">
    <location>
        <begin position="2083"/>
        <end position="2104"/>
    </location>
</feature>
<feature type="region of interest" description="Disordered" evidence="3">
    <location>
        <begin position="514"/>
        <end position="570"/>
    </location>
</feature>
<feature type="region of interest" description="Disordered" evidence="3">
    <location>
        <begin position="218"/>
        <end position="290"/>
    </location>
</feature>
<feature type="compositionally biased region" description="Acidic residues" evidence="3">
    <location>
        <begin position="1048"/>
        <end position="1058"/>
    </location>
</feature>
<feature type="compositionally biased region" description="Basic and acidic residues" evidence="3">
    <location>
        <begin position="1640"/>
        <end position="1660"/>
    </location>
</feature>
<feature type="compositionally biased region" description="Polar residues" evidence="3">
    <location>
        <begin position="67"/>
        <end position="83"/>
    </location>
</feature>
<evidence type="ECO:0000313" key="5">
    <source>
        <dbReference type="EMBL" id="KMY88262.1"/>
    </source>
</evidence>
<feature type="region of interest" description="Disordered" evidence="3">
    <location>
        <begin position="1826"/>
        <end position="1854"/>
    </location>
</feature>
<dbReference type="Proteomes" id="UP000035880">
    <property type="component" value="Chromosome 2L"/>
</dbReference>
<feature type="region of interest" description="Disordered" evidence="3">
    <location>
        <begin position="1438"/>
        <end position="1493"/>
    </location>
</feature>
<feature type="compositionally biased region" description="Basic and acidic residues" evidence="3">
    <location>
        <begin position="2017"/>
        <end position="2032"/>
    </location>
</feature>
<feature type="compositionally biased region" description="Polar residues" evidence="3">
    <location>
        <begin position="1221"/>
        <end position="1242"/>
    </location>
</feature>
<feature type="compositionally biased region" description="Basic residues" evidence="3">
    <location>
        <begin position="2033"/>
        <end position="2044"/>
    </location>
</feature>
<feature type="compositionally biased region" description="Basic residues" evidence="3">
    <location>
        <begin position="1117"/>
        <end position="1127"/>
    </location>
</feature>
<proteinExistence type="predicted"/>
<feature type="compositionally biased region" description="Basic and acidic residues" evidence="3">
    <location>
        <begin position="415"/>
        <end position="432"/>
    </location>
</feature>
<feature type="compositionally biased region" description="Basic residues" evidence="3">
    <location>
        <begin position="1835"/>
        <end position="1846"/>
    </location>
</feature>
<feature type="compositionally biased region" description="Acidic residues" evidence="3">
    <location>
        <begin position="1154"/>
        <end position="1165"/>
    </location>
</feature>
<evidence type="ECO:0000256" key="2">
    <source>
        <dbReference type="ARBA" id="ARBA00022525"/>
    </source>
</evidence>
<feature type="compositionally biased region" description="Low complexity" evidence="3">
    <location>
        <begin position="2854"/>
        <end position="2864"/>
    </location>
</feature>
<feature type="region of interest" description="Disordered" evidence="3">
    <location>
        <begin position="782"/>
        <end position="959"/>
    </location>
</feature>
<feature type="region of interest" description="Disordered" evidence="3">
    <location>
        <begin position="2611"/>
        <end position="2659"/>
    </location>
</feature>
<reference evidence="5" key="2">
    <citation type="submission" date="2014-06" db="EMBL/GenBank/DDBJ databases">
        <authorList>
            <person name="Hu T."/>
            <person name="Eisen M.B."/>
            <person name="Thornton K.R."/>
            <person name="Andolfatto P."/>
        </authorList>
    </citation>
    <scope>NUCLEOTIDE SEQUENCE</scope>
    <source>
        <strain evidence="5">W501</strain>
    </source>
</reference>
<feature type="compositionally biased region" description="Basic and acidic residues" evidence="3">
    <location>
        <begin position="858"/>
        <end position="869"/>
    </location>
</feature>
<dbReference type="KEGG" id="dsi:Dsimw501_GD28600"/>
<organism evidence="5">
    <name type="scientific">Drosophila simulans</name>
    <name type="common">Fruit fly</name>
    <dbReference type="NCBI Taxonomy" id="7240"/>
    <lineage>
        <taxon>Eukaryota</taxon>
        <taxon>Metazoa</taxon>
        <taxon>Ecdysozoa</taxon>
        <taxon>Arthropoda</taxon>
        <taxon>Hexapoda</taxon>
        <taxon>Insecta</taxon>
        <taxon>Pterygota</taxon>
        <taxon>Neoptera</taxon>
        <taxon>Endopterygota</taxon>
        <taxon>Diptera</taxon>
        <taxon>Brachycera</taxon>
        <taxon>Muscomorpha</taxon>
        <taxon>Ephydroidea</taxon>
        <taxon>Drosophilidae</taxon>
        <taxon>Drosophila</taxon>
        <taxon>Sophophora</taxon>
    </lineage>
</organism>
<feature type="compositionally biased region" description="Basic and acidic residues" evidence="3">
    <location>
        <begin position="2771"/>
        <end position="2788"/>
    </location>
</feature>
<feature type="compositionally biased region" description="Basic and acidic residues" evidence="3">
    <location>
        <begin position="1098"/>
        <end position="1116"/>
    </location>
</feature>
<feature type="compositionally biased region" description="Polar residues" evidence="3">
    <location>
        <begin position="1989"/>
        <end position="2005"/>
    </location>
</feature>
<feature type="region of interest" description="Disordered" evidence="3">
    <location>
        <begin position="2854"/>
        <end position="2873"/>
    </location>
</feature>
<evidence type="ECO:0000256" key="4">
    <source>
        <dbReference type="SAM" id="Phobius"/>
    </source>
</evidence>
<feature type="compositionally biased region" description="Basic and acidic residues" evidence="3">
    <location>
        <begin position="3432"/>
        <end position="3462"/>
    </location>
</feature>
<accession>A0A0J9QW20</accession>
<feature type="region of interest" description="Disordered" evidence="3">
    <location>
        <begin position="1624"/>
        <end position="1662"/>
    </location>
</feature>
<feature type="compositionally biased region" description="Low complexity" evidence="3">
    <location>
        <begin position="3694"/>
        <end position="3722"/>
    </location>
</feature>